<sequence length="78" mass="8691">AAEPRNNSVSTLALWHLSSIYICIVYTYISDLKFQVASAFPFPYSRPFSFRFRWKARAAAATATVSSIGTGFGKQPPR</sequence>
<name>Q1RKX7_DROME</name>
<gene>
    <name evidence="3" type="primary">Sh-RJ</name>
</gene>
<dbReference type="AlphaFoldDB" id="Q1RKX7"/>
<keyword evidence="1" id="KW-1133">Transmembrane helix</keyword>
<proteinExistence type="evidence at transcript level"/>
<dbReference type="EMBL" id="BT025083">
    <property type="protein sequence ID" value="ABE73254.1"/>
    <property type="molecule type" value="mRNA"/>
</dbReference>
<accession>Q1RKX7</accession>
<feature type="non-terminal residue" evidence="2">
    <location>
        <position position="1"/>
    </location>
</feature>
<feature type="transmembrane region" description="Helical" evidence="1">
    <location>
        <begin position="12"/>
        <end position="29"/>
    </location>
</feature>
<protein>
    <submittedName>
        <fullName evidence="2">IP14846p</fullName>
    </submittedName>
    <submittedName>
        <fullName evidence="3">IP15146p1</fullName>
    </submittedName>
</protein>
<keyword evidence="1" id="KW-0472">Membrane</keyword>
<reference evidence="2" key="1">
    <citation type="submission" date="2006-04" db="EMBL/GenBank/DDBJ databases">
        <authorList>
            <person name="Stapleton M."/>
            <person name="Carlson J."/>
            <person name="Chavez C."/>
            <person name="Frise E."/>
            <person name="George R."/>
            <person name="Pacleb J."/>
            <person name="Park S."/>
            <person name="Wan K."/>
            <person name="Yu C."/>
            <person name="Celniker S."/>
        </authorList>
    </citation>
    <scope>NUCLEOTIDE SEQUENCE</scope>
</reference>
<evidence type="ECO:0000313" key="3">
    <source>
        <dbReference type="EMBL" id="AEQ05548.1"/>
    </source>
</evidence>
<evidence type="ECO:0000256" key="1">
    <source>
        <dbReference type="SAM" id="Phobius"/>
    </source>
</evidence>
<dbReference type="EMBL" id="BT132647">
    <property type="protein sequence ID" value="AEQ05548.1"/>
    <property type="molecule type" value="mRNA"/>
</dbReference>
<evidence type="ECO:0000313" key="2">
    <source>
        <dbReference type="EMBL" id="ABE73254.1"/>
    </source>
</evidence>
<keyword evidence="1" id="KW-0812">Transmembrane</keyword>
<reference evidence="3" key="2">
    <citation type="submission" date="2011-10" db="EMBL/GenBank/DDBJ databases">
        <authorList>
            <person name="Carlson J."/>
            <person name="Booth B."/>
            <person name="Frise E."/>
            <person name="Park S."/>
            <person name="Wan K."/>
            <person name="Yu C."/>
            <person name="Celniker S."/>
        </authorList>
    </citation>
    <scope>NUCLEOTIDE SEQUENCE</scope>
</reference>
<organism evidence="2">
    <name type="scientific">Drosophila melanogaster</name>
    <name type="common">Fruit fly</name>
    <dbReference type="NCBI Taxonomy" id="7227"/>
    <lineage>
        <taxon>Eukaryota</taxon>
        <taxon>Metazoa</taxon>
        <taxon>Ecdysozoa</taxon>
        <taxon>Arthropoda</taxon>
        <taxon>Hexapoda</taxon>
        <taxon>Insecta</taxon>
        <taxon>Pterygota</taxon>
        <taxon>Neoptera</taxon>
        <taxon>Endopterygota</taxon>
        <taxon>Diptera</taxon>
        <taxon>Brachycera</taxon>
        <taxon>Muscomorpha</taxon>
        <taxon>Ephydroidea</taxon>
        <taxon>Drosophilidae</taxon>
        <taxon>Drosophila</taxon>
        <taxon>Sophophora</taxon>
    </lineage>
</organism>